<dbReference type="Proteomes" id="UP000501130">
    <property type="component" value="Chromosome"/>
</dbReference>
<protein>
    <submittedName>
        <fullName evidence="2">tRNA threonylcarbamoyladenosine dehydratase</fullName>
    </submittedName>
</protein>
<evidence type="ECO:0000259" key="1">
    <source>
        <dbReference type="Pfam" id="PF00899"/>
    </source>
</evidence>
<dbReference type="EMBL" id="CP053084">
    <property type="protein sequence ID" value="QJR31036.1"/>
    <property type="molecule type" value="Genomic_DNA"/>
</dbReference>
<proteinExistence type="predicted"/>
<name>A0ABX6N9I8_9BURK</name>
<keyword evidence="3" id="KW-1185">Reference proteome</keyword>
<evidence type="ECO:0000313" key="2">
    <source>
        <dbReference type="EMBL" id="QJR31036.1"/>
    </source>
</evidence>
<sequence length="263" mass="28239">MDEHPDLNRRFGGISRLYGDGTHAFLNQRVHAMVVGVGGVGSWAAEALARSGVGHITLVDMDHVAESNINRQIQATDATLGREKIKALADHIHGYFPQCQITLVDAFLEPDNAQALLTEFAAAAGECKVVLDCCDNVRAKVAMVTWAKRLNLAVVLSGSAGGKTKPWLVQPADLRDTTNDPLLAKVRYTLRREHGYAKDPKKKLGVSVFYSAEQVKRSDACEPAAGLNCAGYGSVVAVTATMGMQMTAWAIAHAVDKRSKPGS</sequence>
<dbReference type="SUPFAM" id="SSF69572">
    <property type="entry name" value="Activating enzymes of the ubiquitin-like proteins"/>
    <property type="match status" value="1"/>
</dbReference>
<accession>A0ABX6N9I8</accession>
<dbReference type="Pfam" id="PF00899">
    <property type="entry name" value="ThiF"/>
    <property type="match status" value="1"/>
</dbReference>
<evidence type="ECO:0000313" key="3">
    <source>
        <dbReference type="Proteomes" id="UP000501130"/>
    </source>
</evidence>
<dbReference type="PANTHER" id="PTHR43267">
    <property type="entry name" value="TRNA THREONYLCARBAMOYLADENOSINE DEHYDRATASE"/>
    <property type="match status" value="1"/>
</dbReference>
<dbReference type="InterPro" id="IPR045886">
    <property type="entry name" value="ThiF/MoeB/HesA"/>
</dbReference>
<organism evidence="2 3">
    <name type="scientific">Limnobacter profundi</name>
    <dbReference type="NCBI Taxonomy" id="2732163"/>
    <lineage>
        <taxon>Bacteria</taxon>
        <taxon>Pseudomonadati</taxon>
        <taxon>Pseudomonadota</taxon>
        <taxon>Betaproteobacteria</taxon>
        <taxon>Burkholderiales</taxon>
        <taxon>Burkholderiaceae</taxon>
        <taxon>Limnobacter</taxon>
    </lineage>
</organism>
<dbReference type="CDD" id="cd00755">
    <property type="entry name" value="YgdL_like"/>
    <property type="match status" value="1"/>
</dbReference>
<dbReference type="InterPro" id="IPR035985">
    <property type="entry name" value="Ubiquitin-activating_enz"/>
</dbReference>
<gene>
    <name evidence="2" type="ORF">HKT17_02460</name>
</gene>
<feature type="domain" description="THIF-type NAD/FAD binding fold" evidence="1">
    <location>
        <begin position="29"/>
        <end position="173"/>
    </location>
</feature>
<reference evidence="2 3" key="1">
    <citation type="submission" date="2020-05" db="EMBL/GenBank/DDBJ databases">
        <title>Compete genome of Limnobacter sp. SAORIC-580.</title>
        <authorList>
            <person name="Song J."/>
            <person name="Cho J.-C."/>
        </authorList>
    </citation>
    <scope>NUCLEOTIDE SEQUENCE [LARGE SCALE GENOMIC DNA]</scope>
    <source>
        <strain evidence="2 3">SAORIC-580</strain>
    </source>
</reference>
<dbReference type="PANTHER" id="PTHR43267:SF1">
    <property type="entry name" value="TRNA THREONYLCARBAMOYLADENOSINE DEHYDRATASE"/>
    <property type="match status" value="1"/>
</dbReference>
<dbReference type="InterPro" id="IPR000594">
    <property type="entry name" value="ThiF_NAD_FAD-bd"/>
</dbReference>
<dbReference type="Gene3D" id="3.40.50.720">
    <property type="entry name" value="NAD(P)-binding Rossmann-like Domain"/>
    <property type="match status" value="1"/>
</dbReference>